<name>A0ABR6WX25_9FIRM</name>
<gene>
    <name evidence="1" type="primary">arsD</name>
    <name evidence="1" type="ORF">GH808_10165</name>
</gene>
<evidence type="ECO:0000313" key="1">
    <source>
        <dbReference type="EMBL" id="MBC3804794.1"/>
    </source>
</evidence>
<dbReference type="InterPro" id="IPR010712">
    <property type="entry name" value="Arsenical-R_ArsD"/>
</dbReference>
<dbReference type="Proteomes" id="UP000603234">
    <property type="component" value="Unassembled WGS sequence"/>
</dbReference>
<organism evidence="1 2">
    <name type="scientific">Acetobacterium fimetarium</name>
    <dbReference type="NCBI Taxonomy" id="52691"/>
    <lineage>
        <taxon>Bacteria</taxon>
        <taxon>Bacillati</taxon>
        <taxon>Bacillota</taxon>
        <taxon>Clostridia</taxon>
        <taxon>Eubacteriales</taxon>
        <taxon>Eubacteriaceae</taxon>
        <taxon>Acetobacterium</taxon>
    </lineage>
</organism>
<protein>
    <submittedName>
        <fullName evidence="1">Arsenite efflux transporter metallochaperone ArsD</fullName>
    </submittedName>
</protein>
<dbReference type="EMBL" id="WJBC01000014">
    <property type="protein sequence ID" value="MBC3804794.1"/>
    <property type="molecule type" value="Genomic_DNA"/>
</dbReference>
<dbReference type="Gene3D" id="3.40.30.10">
    <property type="entry name" value="Glutaredoxin"/>
    <property type="match status" value="1"/>
</dbReference>
<dbReference type="NCBIfam" id="NF033727">
    <property type="entry name" value="chaperon_ArsD"/>
    <property type="match status" value="1"/>
</dbReference>
<evidence type="ECO:0000313" key="2">
    <source>
        <dbReference type="Proteomes" id="UP000603234"/>
    </source>
</evidence>
<accession>A0ABR6WX25</accession>
<sequence>MSKVEIFEPAMCCPTGVCGPGVDADLLRITAIVGELVSMGKEIERYNLTDSPEVFVQNPKVNDALINIGMGALPLTVVDGEIKKMGDYPTNSDLVSWSGMTREDVIEMIKKSQSASGCSCCGGGDCSDSDCSGGDCC</sequence>
<dbReference type="RefSeq" id="WP_186842680.1">
    <property type="nucleotide sequence ID" value="NZ_WJBC01000014.1"/>
</dbReference>
<comment type="caution">
    <text evidence="1">The sequence shown here is derived from an EMBL/GenBank/DDBJ whole genome shotgun (WGS) entry which is preliminary data.</text>
</comment>
<proteinExistence type="predicted"/>
<reference evidence="1 2" key="1">
    <citation type="journal article" date="2020" name="mSystems">
        <title>Defining Genomic and Predicted Metabolic Features of the Acetobacterium Genus.</title>
        <authorList>
            <person name="Ross D.E."/>
            <person name="Marshall C.W."/>
            <person name="Gulliver D."/>
            <person name="May H.D."/>
            <person name="Norman R.S."/>
        </authorList>
    </citation>
    <scope>NUCLEOTIDE SEQUENCE [LARGE SCALE GENOMIC DNA]</scope>
    <source>
        <strain evidence="1 2">DSM 8238</strain>
    </source>
</reference>
<dbReference type="Pfam" id="PF06953">
    <property type="entry name" value="ArsD"/>
    <property type="match status" value="1"/>
</dbReference>
<keyword evidence="2" id="KW-1185">Reference proteome</keyword>